<comment type="caution">
    <text evidence="2">The sequence shown here is derived from an EMBL/GenBank/DDBJ whole genome shotgun (WGS) entry which is preliminary data.</text>
</comment>
<dbReference type="AlphaFoldDB" id="A0A919SR94"/>
<dbReference type="EMBL" id="BOQL01000062">
    <property type="protein sequence ID" value="GIM76454.1"/>
    <property type="molecule type" value="Genomic_DNA"/>
</dbReference>
<dbReference type="Gene3D" id="3.40.50.720">
    <property type="entry name" value="NAD(P)-binding Rossmann-like Domain"/>
    <property type="match status" value="1"/>
</dbReference>
<dbReference type="SUPFAM" id="SSF51735">
    <property type="entry name" value="NAD(P)-binding Rossmann-fold domains"/>
    <property type="match status" value="1"/>
</dbReference>
<keyword evidence="3" id="KW-1185">Reference proteome</keyword>
<evidence type="ECO:0000313" key="3">
    <source>
        <dbReference type="Proteomes" id="UP000681340"/>
    </source>
</evidence>
<organism evidence="2 3">
    <name type="scientific">Actinoplanes auranticolor</name>
    <dbReference type="NCBI Taxonomy" id="47988"/>
    <lineage>
        <taxon>Bacteria</taxon>
        <taxon>Bacillati</taxon>
        <taxon>Actinomycetota</taxon>
        <taxon>Actinomycetes</taxon>
        <taxon>Micromonosporales</taxon>
        <taxon>Micromonosporaceae</taxon>
        <taxon>Actinoplanes</taxon>
    </lineage>
</organism>
<reference evidence="2" key="1">
    <citation type="submission" date="2021-03" db="EMBL/GenBank/DDBJ databases">
        <title>Whole genome shotgun sequence of Actinoplanes auranticolor NBRC 12245.</title>
        <authorList>
            <person name="Komaki H."/>
            <person name="Tamura T."/>
        </authorList>
    </citation>
    <scope>NUCLEOTIDE SEQUENCE</scope>
    <source>
        <strain evidence="2">NBRC 12245</strain>
    </source>
</reference>
<evidence type="ECO:0000256" key="1">
    <source>
        <dbReference type="SAM" id="MobiDB-lite"/>
    </source>
</evidence>
<dbReference type="InterPro" id="IPR036291">
    <property type="entry name" value="NAD(P)-bd_dom_sf"/>
</dbReference>
<protein>
    <submittedName>
        <fullName evidence="2">Uncharacterized protein</fullName>
    </submittedName>
</protein>
<feature type="region of interest" description="Disordered" evidence="1">
    <location>
        <begin position="1"/>
        <end position="20"/>
    </location>
</feature>
<dbReference type="Proteomes" id="UP000681340">
    <property type="component" value="Unassembled WGS sequence"/>
</dbReference>
<proteinExistence type="predicted"/>
<accession>A0A919SR94</accession>
<name>A0A919SR94_9ACTN</name>
<sequence>MTSWVNSVGTGFFGPTAQTPEENGDAMFNINLEGHSFLVAEIAPKMAADLAAGTVPSPTGLVMTEEPLLASTGAVSRSTLGRPRYRAAETVIDDFDVEVVAVHGHCGGGVVCTAA</sequence>
<gene>
    <name evidence="2" type="ORF">Aau02nite_70940</name>
</gene>
<evidence type="ECO:0000313" key="2">
    <source>
        <dbReference type="EMBL" id="GIM76454.1"/>
    </source>
</evidence>